<sequence>MNTLPDGVAIHGAMHPGFDSILTADALALLADVHRRFDGERQRLLAERETRQARLDAGEERLDFPAETAAIRAGAWTVPPAPADLQDRRVEITGPVDRKMVINALNADVKCFMADFEDASTPSWTNMVEGQINLRDAVHRTIAFTDPANGKSYALKDDPAVLIVRARGLHLDEAHVRVDGAPVAGAFFDFVLFLVHNHAELARRGTGPYFYLPKLETRFEARLWALVIRHCETALGIKPGTVRVTVLIETITAVFEMDEILWELRQSITGLNAGRWDYIFSYIKRQKGDPGRILPDRAQVTMTAPFMAAYAKRLIAVCHRRGAHAMGGMSAFIPVKGDEAANDAAMERVKADKTREAGLGHDGAWVAHPALAPVARAAFDAVMPGPNQLSSQGDLTEDRQALLAPCEGAITEAGLTGNADVAIRYIASWLQGRGAAPIHNLMEDAATAEISRAQLWQWRVHGAKTDDGRVIDAGRVSAVIKAASEAIKAELGANAWREGRFDEAASILETLALSDGFEEFLTLPAYEKVREA</sequence>
<dbReference type="InterPro" id="IPR006252">
    <property type="entry name" value="Malate_synthA"/>
</dbReference>
<dbReference type="SUPFAM" id="SSF51645">
    <property type="entry name" value="Malate synthase G"/>
    <property type="match status" value="1"/>
</dbReference>
<dbReference type="PIRSF" id="PIRSF001363">
    <property type="entry name" value="Malate_synth"/>
    <property type="match status" value="1"/>
</dbReference>
<evidence type="ECO:0000256" key="5">
    <source>
        <dbReference type="ARBA" id="ARBA00022679"/>
    </source>
</evidence>
<dbReference type="FunFam" id="3.20.20.360:FF:000001">
    <property type="entry name" value="Malate synthase"/>
    <property type="match status" value="1"/>
</dbReference>
<dbReference type="EMBL" id="VWOJ01000004">
    <property type="protein sequence ID" value="KAA5801606.1"/>
    <property type="molecule type" value="Genomic_DNA"/>
</dbReference>
<dbReference type="InterPro" id="IPR048356">
    <property type="entry name" value="MS_N"/>
</dbReference>
<dbReference type="GO" id="GO:0006097">
    <property type="term" value="P:glyoxylate cycle"/>
    <property type="evidence" value="ECO:0007669"/>
    <property type="project" value="UniProtKB-KW"/>
</dbReference>
<evidence type="ECO:0000256" key="4">
    <source>
        <dbReference type="ARBA" id="ARBA00022532"/>
    </source>
</evidence>
<evidence type="ECO:0000259" key="10">
    <source>
        <dbReference type="Pfam" id="PF20659"/>
    </source>
</evidence>
<comment type="catalytic activity">
    <reaction evidence="6">
        <text>glyoxylate + acetyl-CoA + H2O = (S)-malate + CoA + H(+)</text>
        <dbReference type="Rhea" id="RHEA:18181"/>
        <dbReference type="ChEBI" id="CHEBI:15377"/>
        <dbReference type="ChEBI" id="CHEBI:15378"/>
        <dbReference type="ChEBI" id="CHEBI:15589"/>
        <dbReference type="ChEBI" id="CHEBI:36655"/>
        <dbReference type="ChEBI" id="CHEBI:57287"/>
        <dbReference type="ChEBI" id="CHEBI:57288"/>
        <dbReference type="EC" id="2.3.3.9"/>
    </reaction>
</comment>
<dbReference type="InterPro" id="IPR046363">
    <property type="entry name" value="MS_N_TIM-barrel_dom"/>
</dbReference>
<dbReference type="Gene3D" id="3.20.20.360">
    <property type="entry name" value="Malate synthase, domain 3"/>
    <property type="match status" value="1"/>
</dbReference>
<comment type="caution">
    <text evidence="11">The sequence shown here is derived from an EMBL/GenBank/DDBJ whole genome shotgun (WGS) entry which is preliminary data.</text>
</comment>
<protein>
    <recommendedName>
        <fullName evidence="2">malate synthase</fullName>
        <ecNumber evidence="2">2.3.3.9</ecNumber>
    </recommendedName>
</protein>
<name>A0A5M6ZA81_9PROT</name>
<evidence type="ECO:0000313" key="11">
    <source>
        <dbReference type="EMBL" id="KAA5801606.1"/>
    </source>
</evidence>
<dbReference type="Proteomes" id="UP000325122">
    <property type="component" value="Unassembled WGS sequence"/>
</dbReference>
<keyword evidence="3" id="KW-0329">Glyoxylate bypass</keyword>
<dbReference type="PANTHER" id="PTHR42902:SF1">
    <property type="entry name" value="MALATE SYNTHASE 1-RELATED"/>
    <property type="match status" value="1"/>
</dbReference>
<dbReference type="InterPro" id="IPR048355">
    <property type="entry name" value="MS_C"/>
</dbReference>
<dbReference type="PANTHER" id="PTHR42902">
    <property type="entry name" value="MALATE SYNTHASE"/>
    <property type="match status" value="1"/>
</dbReference>
<dbReference type="AlphaFoldDB" id="A0A5M6ZA81"/>
<dbReference type="FunFam" id="1.20.1220.12:FF:000001">
    <property type="entry name" value="Malate synthase"/>
    <property type="match status" value="1"/>
</dbReference>
<comment type="similarity">
    <text evidence="1">Belongs to the malate synthase family.</text>
</comment>
<dbReference type="InterPro" id="IPR011076">
    <property type="entry name" value="Malate_synth_sf"/>
</dbReference>
<proteinExistence type="inferred from homology"/>
<evidence type="ECO:0000256" key="7">
    <source>
        <dbReference type="PIRSR" id="PIRSR001363-1"/>
    </source>
</evidence>
<keyword evidence="12" id="KW-1185">Reference proteome</keyword>
<dbReference type="InterPro" id="IPR001465">
    <property type="entry name" value="Malate_synthase_TIM"/>
</dbReference>
<keyword evidence="5 11" id="KW-0808">Transferase</keyword>
<dbReference type="Pfam" id="PF20656">
    <property type="entry name" value="MS_N"/>
    <property type="match status" value="1"/>
</dbReference>
<dbReference type="InterPro" id="IPR044856">
    <property type="entry name" value="Malate_synth_C_sf"/>
</dbReference>
<dbReference type="GO" id="GO:0004474">
    <property type="term" value="F:malate synthase activity"/>
    <property type="evidence" value="ECO:0007669"/>
    <property type="project" value="UniProtKB-EC"/>
</dbReference>
<evidence type="ECO:0000256" key="2">
    <source>
        <dbReference type="ARBA" id="ARBA00012636"/>
    </source>
</evidence>
<dbReference type="Pfam" id="PF20659">
    <property type="entry name" value="MS_C"/>
    <property type="match status" value="1"/>
</dbReference>
<feature type="active site" description="Proton acceptor" evidence="7">
    <location>
        <position position="165"/>
    </location>
</feature>
<feature type="active site" description="Proton donor" evidence="7">
    <location>
        <position position="444"/>
    </location>
</feature>
<feature type="domain" description="Malate synthase N-terminal" evidence="9">
    <location>
        <begin position="6"/>
        <end position="69"/>
    </location>
</feature>
<gene>
    <name evidence="11" type="primary">aceB</name>
    <name evidence="11" type="ORF">F1654_11970</name>
</gene>
<keyword evidence="11" id="KW-0012">Acyltransferase</keyword>
<organism evidence="11 12">
    <name type="scientific">Alkalicaulis satelles</name>
    <dbReference type="NCBI Taxonomy" id="2609175"/>
    <lineage>
        <taxon>Bacteria</taxon>
        <taxon>Pseudomonadati</taxon>
        <taxon>Pseudomonadota</taxon>
        <taxon>Alphaproteobacteria</taxon>
        <taxon>Maricaulales</taxon>
        <taxon>Maricaulaceae</taxon>
        <taxon>Alkalicaulis</taxon>
    </lineage>
</organism>
<dbReference type="NCBIfam" id="TIGR01344">
    <property type="entry name" value="malate_syn_A"/>
    <property type="match status" value="1"/>
</dbReference>
<evidence type="ECO:0000256" key="1">
    <source>
        <dbReference type="ARBA" id="ARBA00006394"/>
    </source>
</evidence>
<dbReference type="RefSeq" id="WP_150023794.1">
    <property type="nucleotide sequence ID" value="NZ_VWOJ01000004.1"/>
</dbReference>
<accession>A0A5M6ZA81</accession>
<keyword evidence="4" id="KW-0816">Tricarboxylic acid cycle</keyword>
<reference evidence="11 12" key="1">
    <citation type="submission" date="2019-09" db="EMBL/GenBank/DDBJ databases">
        <authorList>
            <person name="Kevbrin V."/>
            <person name="Grouzdev D.S."/>
        </authorList>
    </citation>
    <scope>NUCLEOTIDE SEQUENCE [LARGE SCALE GENOMIC DNA]</scope>
    <source>
        <strain evidence="11 12">G-192</strain>
    </source>
</reference>
<dbReference type="Pfam" id="PF01274">
    <property type="entry name" value="MS_TIM-barrel"/>
    <property type="match status" value="1"/>
</dbReference>
<evidence type="ECO:0000256" key="3">
    <source>
        <dbReference type="ARBA" id="ARBA00022435"/>
    </source>
</evidence>
<dbReference type="CDD" id="cd00727">
    <property type="entry name" value="malate_synt_A"/>
    <property type="match status" value="1"/>
</dbReference>
<evidence type="ECO:0000256" key="6">
    <source>
        <dbReference type="ARBA" id="ARBA00047918"/>
    </source>
</evidence>
<dbReference type="Gene3D" id="1.20.1220.12">
    <property type="entry name" value="Malate synthase, domain III"/>
    <property type="match status" value="1"/>
</dbReference>
<feature type="domain" description="Malate synthase TIM barrel" evidence="8">
    <location>
        <begin position="161"/>
        <end position="393"/>
    </location>
</feature>
<evidence type="ECO:0000259" key="8">
    <source>
        <dbReference type="Pfam" id="PF01274"/>
    </source>
</evidence>
<dbReference type="GO" id="GO:0006099">
    <property type="term" value="P:tricarboxylic acid cycle"/>
    <property type="evidence" value="ECO:0007669"/>
    <property type="project" value="UniProtKB-KW"/>
</dbReference>
<feature type="domain" description="Malate synthase C-terminal" evidence="10">
    <location>
        <begin position="410"/>
        <end position="529"/>
    </location>
</feature>
<evidence type="ECO:0000259" key="9">
    <source>
        <dbReference type="Pfam" id="PF20656"/>
    </source>
</evidence>
<dbReference type="GO" id="GO:0005737">
    <property type="term" value="C:cytoplasm"/>
    <property type="evidence" value="ECO:0007669"/>
    <property type="project" value="TreeGrafter"/>
</dbReference>
<evidence type="ECO:0000313" key="12">
    <source>
        <dbReference type="Proteomes" id="UP000325122"/>
    </source>
</evidence>
<dbReference type="EC" id="2.3.3.9" evidence="2"/>